<accession>A0A5E7RET3</accession>
<gene>
    <name evidence="1" type="ORF">PS673_04245</name>
    <name evidence="2" type="ORF">PS922_00952</name>
</gene>
<evidence type="ECO:0000313" key="3">
    <source>
        <dbReference type="Proteomes" id="UP000325565"/>
    </source>
</evidence>
<dbReference type="EMBL" id="CABVJB010000002">
    <property type="protein sequence ID" value="VVP72669.1"/>
    <property type="molecule type" value="Genomic_DNA"/>
</dbReference>
<proteinExistence type="predicted"/>
<dbReference type="EMBL" id="CABVHB010000042">
    <property type="protein sequence ID" value="VVN19958.1"/>
    <property type="molecule type" value="Genomic_DNA"/>
</dbReference>
<sequence>MEIGFSYTTRLNYRKLNRYVKICQALLSVGASSSEIDKCV</sequence>
<dbReference type="Proteomes" id="UP000325565">
    <property type="component" value="Unassembled WGS sequence"/>
</dbReference>
<evidence type="ECO:0000313" key="2">
    <source>
        <dbReference type="EMBL" id="VVP72669.1"/>
    </source>
</evidence>
<name>A0A5E7RET3_PSEFL</name>
<evidence type="ECO:0000313" key="1">
    <source>
        <dbReference type="EMBL" id="VVN19958.1"/>
    </source>
</evidence>
<dbReference type="Proteomes" id="UP000344274">
    <property type="component" value="Unassembled WGS sequence"/>
</dbReference>
<protein>
    <submittedName>
        <fullName evidence="2">Uncharacterized protein</fullName>
    </submittedName>
</protein>
<evidence type="ECO:0000313" key="4">
    <source>
        <dbReference type="Proteomes" id="UP000344274"/>
    </source>
</evidence>
<reference evidence="3 4" key="1">
    <citation type="submission" date="2019-09" db="EMBL/GenBank/DDBJ databases">
        <authorList>
            <person name="Chandra G."/>
            <person name="Truman W A."/>
        </authorList>
    </citation>
    <scope>NUCLEOTIDE SEQUENCE [LARGE SCALE GENOMIC DNA]</scope>
    <source>
        <strain evidence="1">PS673</strain>
        <strain evidence="2">PS922</strain>
    </source>
</reference>
<organism evidence="2 3">
    <name type="scientific">Pseudomonas fluorescens</name>
    <dbReference type="NCBI Taxonomy" id="294"/>
    <lineage>
        <taxon>Bacteria</taxon>
        <taxon>Pseudomonadati</taxon>
        <taxon>Pseudomonadota</taxon>
        <taxon>Gammaproteobacteria</taxon>
        <taxon>Pseudomonadales</taxon>
        <taxon>Pseudomonadaceae</taxon>
        <taxon>Pseudomonas</taxon>
    </lineage>
</organism>
<dbReference type="AlphaFoldDB" id="A0A5E7RET3"/>